<keyword evidence="3" id="KW-0732">Signal</keyword>
<dbReference type="Proteomes" id="UP001454036">
    <property type="component" value="Unassembled WGS sequence"/>
</dbReference>
<keyword evidence="1" id="KW-0689">Ribosomal protein</keyword>
<evidence type="ECO:0000256" key="3">
    <source>
        <dbReference type="SAM" id="SignalP"/>
    </source>
</evidence>
<feature type="chain" id="PRO_5043416417" description="Large ribosomal subunit protein bL12 C-terminal domain-containing protein" evidence="3">
    <location>
        <begin position="24"/>
        <end position="107"/>
    </location>
</feature>
<gene>
    <name evidence="5" type="ORF">LIER_43698</name>
</gene>
<dbReference type="InterPro" id="IPR014719">
    <property type="entry name" value="Ribosomal_bL12_C/ClpS-like"/>
</dbReference>
<dbReference type="GO" id="GO:0003729">
    <property type="term" value="F:mRNA binding"/>
    <property type="evidence" value="ECO:0007669"/>
    <property type="project" value="TreeGrafter"/>
</dbReference>
<feature type="domain" description="Large ribosomal subunit protein bL12 C-terminal" evidence="4">
    <location>
        <begin position="48"/>
        <end position="82"/>
    </location>
</feature>
<dbReference type="Pfam" id="PF00542">
    <property type="entry name" value="Ribosomal_L12"/>
    <property type="match status" value="1"/>
</dbReference>
<dbReference type="SUPFAM" id="SSF54736">
    <property type="entry name" value="ClpS-like"/>
    <property type="match status" value="1"/>
</dbReference>
<dbReference type="GO" id="GO:0003735">
    <property type="term" value="F:structural constituent of ribosome"/>
    <property type="evidence" value="ECO:0007669"/>
    <property type="project" value="InterPro"/>
</dbReference>
<evidence type="ECO:0000259" key="4">
    <source>
        <dbReference type="Pfam" id="PF00542"/>
    </source>
</evidence>
<sequence>MKFNIIVLISQLISLMMSGMSFGSGRTKARAGAGAGKAVEETKENTTFDLKLEGGFEAASKIKIIKEVRSFTKLGLKEAKEFGLLEQRRQKTRLLIVQMGMFLHGNL</sequence>
<evidence type="ECO:0000256" key="2">
    <source>
        <dbReference type="ARBA" id="ARBA00023274"/>
    </source>
</evidence>
<dbReference type="PANTHER" id="PTHR45987:SF4">
    <property type="entry name" value="LARGE RIBOSOMAL SUBUNIT PROTEIN BL12M"/>
    <property type="match status" value="1"/>
</dbReference>
<dbReference type="GO" id="GO:0005840">
    <property type="term" value="C:ribosome"/>
    <property type="evidence" value="ECO:0007669"/>
    <property type="project" value="UniProtKB-KW"/>
</dbReference>
<dbReference type="GO" id="GO:1990904">
    <property type="term" value="C:ribonucleoprotein complex"/>
    <property type="evidence" value="ECO:0007669"/>
    <property type="project" value="UniProtKB-KW"/>
</dbReference>
<evidence type="ECO:0000313" key="6">
    <source>
        <dbReference type="Proteomes" id="UP001454036"/>
    </source>
</evidence>
<dbReference type="AlphaFoldDB" id="A0AAV3QLE4"/>
<evidence type="ECO:0000256" key="1">
    <source>
        <dbReference type="ARBA" id="ARBA00022980"/>
    </source>
</evidence>
<comment type="caution">
    <text evidence="5">The sequence shown here is derived from an EMBL/GenBank/DDBJ whole genome shotgun (WGS) entry which is preliminary data.</text>
</comment>
<name>A0AAV3QLE4_LITER</name>
<dbReference type="EMBL" id="BAABME010037703">
    <property type="protein sequence ID" value="GAA0164887.1"/>
    <property type="molecule type" value="Genomic_DNA"/>
</dbReference>
<keyword evidence="2" id="KW-0687">Ribonucleoprotein</keyword>
<dbReference type="InterPro" id="IPR013823">
    <property type="entry name" value="Ribosomal_bL12_C"/>
</dbReference>
<accession>A0AAV3QLE4</accession>
<dbReference type="GO" id="GO:0006412">
    <property type="term" value="P:translation"/>
    <property type="evidence" value="ECO:0007669"/>
    <property type="project" value="InterPro"/>
</dbReference>
<feature type="signal peptide" evidence="3">
    <location>
        <begin position="1"/>
        <end position="23"/>
    </location>
</feature>
<dbReference type="Gene3D" id="3.30.1390.10">
    <property type="match status" value="1"/>
</dbReference>
<reference evidence="5 6" key="1">
    <citation type="submission" date="2024-01" db="EMBL/GenBank/DDBJ databases">
        <title>The complete chloroplast genome sequence of Lithospermum erythrorhizon: insights into the phylogenetic relationship among Boraginaceae species and the maternal lineages of purple gromwells.</title>
        <authorList>
            <person name="Okada T."/>
            <person name="Watanabe K."/>
        </authorList>
    </citation>
    <scope>NUCLEOTIDE SEQUENCE [LARGE SCALE GENOMIC DNA]</scope>
</reference>
<dbReference type="PANTHER" id="PTHR45987">
    <property type="entry name" value="39S RIBOSOMAL PROTEIN L12"/>
    <property type="match status" value="1"/>
</dbReference>
<protein>
    <recommendedName>
        <fullName evidence="4">Large ribosomal subunit protein bL12 C-terminal domain-containing protein</fullName>
    </recommendedName>
</protein>
<dbReference type="InterPro" id="IPR000206">
    <property type="entry name" value="Ribosomal_bL12"/>
</dbReference>
<organism evidence="5 6">
    <name type="scientific">Lithospermum erythrorhizon</name>
    <name type="common">Purple gromwell</name>
    <name type="synonym">Lithospermum officinale var. erythrorhizon</name>
    <dbReference type="NCBI Taxonomy" id="34254"/>
    <lineage>
        <taxon>Eukaryota</taxon>
        <taxon>Viridiplantae</taxon>
        <taxon>Streptophyta</taxon>
        <taxon>Embryophyta</taxon>
        <taxon>Tracheophyta</taxon>
        <taxon>Spermatophyta</taxon>
        <taxon>Magnoliopsida</taxon>
        <taxon>eudicotyledons</taxon>
        <taxon>Gunneridae</taxon>
        <taxon>Pentapetalae</taxon>
        <taxon>asterids</taxon>
        <taxon>lamiids</taxon>
        <taxon>Boraginales</taxon>
        <taxon>Boraginaceae</taxon>
        <taxon>Boraginoideae</taxon>
        <taxon>Lithospermeae</taxon>
        <taxon>Lithospermum</taxon>
    </lineage>
</organism>
<proteinExistence type="predicted"/>
<keyword evidence="6" id="KW-1185">Reference proteome</keyword>
<evidence type="ECO:0000313" key="5">
    <source>
        <dbReference type="EMBL" id="GAA0164887.1"/>
    </source>
</evidence>